<dbReference type="Proteomes" id="UP000838412">
    <property type="component" value="Chromosome 5"/>
</dbReference>
<accession>A0A8K0ER41</accession>
<name>A0A8K0ER41_BRALA</name>
<evidence type="ECO:0000256" key="1">
    <source>
        <dbReference type="SAM" id="MobiDB-lite"/>
    </source>
</evidence>
<evidence type="ECO:0000259" key="4">
    <source>
        <dbReference type="PROSITE" id="PS50835"/>
    </source>
</evidence>
<gene>
    <name evidence="5" type="primary">LINGO2</name>
    <name evidence="5" type="ORF">BLAG_LOCUS19503</name>
</gene>
<feature type="domain" description="Ig-like" evidence="4">
    <location>
        <begin position="107"/>
        <end position="183"/>
    </location>
</feature>
<dbReference type="Gene3D" id="2.60.40.10">
    <property type="entry name" value="Immunoglobulins"/>
    <property type="match status" value="1"/>
</dbReference>
<keyword evidence="2" id="KW-0472">Membrane</keyword>
<dbReference type="EMBL" id="OV696690">
    <property type="protein sequence ID" value="CAH1265561.1"/>
    <property type="molecule type" value="Genomic_DNA"/>
</dbReference>
<feature type="region of interest" description="Disordered" evidence="1">
    <location>
        <begin position="30"/>
        <end position="53"/>
    </location>
</feature>
<feature type="signal peptide" evidence="3">
    <location>
        <begin position="1"/>
        <end position="27"/>
    </location>
</feature>
<evidence type="ECO:0000313" key="5">
    <source>
        <dbReference type="EMBL" id="CAH1265561.1"/>
    </source>
</evidence>
<reference evidence="5" key="1">
    <citation type="submission" date="2022-01" db="EMBL/GenBank/DDBJ databases">
        <authorList>
            <person name="Braso-Vives M."/>
        </authorList>
    </citation>
    <scope>NUCLEOTIDE SEQUENCE</scope>
</reference>
<evidence type="ECO:0000313" key="6">
    <source>
        <dbReference type="Proteomes" id="UP000838412"/>
    </source>
</evidence>
<dbReference type="InterPro" id="IPR007110">
    <property type="entry name" value="Ig-like_dom"/>
</dbReference>
<dbReference type="InterPro" id="IPR013783">
    <property type="entry name" value="Ig-like_fold"/>
</dbReference>
<protein>
    <submittedName>
        <fullName evidence="5">LINGO2 protein</fullName>
    </submittedName>
</protein>
<evidence type="ECO:0000256" key="2">
    <source>
        <dbReference type="SAM" id="Phobius"/>
    </source>
</evidence>
<keyword evidence="2" id="KW-0812">Transmembrane</keyword>
<dbReference type="AlphaFoldDB" id="A0A8K0ER41"/>
<feature type="transmembrane region" description="Helical" evidence="2">
    <location>
        <begin position="205"/>
        <end position="226"/>
    </location>
</feature>
<organism evidence="5 6">
    <name type="scientific">Branchiostoma lanceolatum</name>
    <name type="common">Common lancelet</name>
    <name type="synonym">Amphioxus lanceolatum</name>
    <dbReference type="NCBI Taxonomy" id="7740"/>
    <lineage>
        <taxon>Eukaryota</taxon>
        <taxon>Metazoa</taxon>
        <taxon>Chordata</taxon>
        <taxon>Cephalochordata</taxon>
        <taxon>Leptocardii</taxon>
        <taxon>Amphioxiformes</taxon>
        <taxon>Branchiostomatidae</taxon>
        <taxon>Branchiostoma</taxon>
    </lineage>
</organism>
<evidence type="ECO:0000256" key="3">
    <source>
        <dbReference type="SAM" id="SignalP"/>
    </source>
</evidence>
<dbReference type="InterPro" id="IPR013098">
    <property type="entry name" value="Ig_I-set"/>
</dbReference>
<keyword evidence="2" id="KW-1133">Transmembrane helix</keyword>
<dbReference type="InterPro" id="IPR036179">
    <property type="entry name" value="Ig-like_dom_sf"/>
</dbReference>
<keyword evidence="3" id="KW-0732">Signal</keyword>
<proteinExistence type="predicted"/>
<dbReference type="SUPFAM" id="SSF48726">
    <property type="entry name" value="Immunoglobulin"/>
    <property type="match status" value="1"/>
</dbReference>
<feature type="chain" id="PRO_5035424403" evidence="3">
    <location>
        <begin position="28"/>
        <end position="252"/>
    </location>
</feature>
<dbReference type="CDD" id="cd00096">
    <property type="entry name" value="Ig"/>
    <property type="match status" value="1"/>
</dbReference>
<dbReference type="PROSITE" id="PS50835">
    <property type="entry name" value="IG_LIKE"/>
    <property type="match status" value="1"/>
</dbReference>
<dbReference type="OrthoDB" id="10043624at2759"/>
<keyword evidence="6" id="KW-1185">Reference proteome</keyword>
<dbReference type="PROSITE" id="PS51257">
    <property type="entry name" value="PROKAR_LIPOPROTEIN"/>
    <property type="match status" value="1"/>
</dbReference>
<sequence length="252" mass="27624">MERVTFVNIALLGLFVLVVPSGGGCHGKEFPFASSETTAPQNEHPLRKSGGQLQGDSLLKVDKPLIKEEEIAQNKAASRILHLKALAPNKMSIERWKRSGSRHLQLPGNGPVRVLDLIVQTETTLRISCDVTGSSQPSMVWYLPSRENITAGSNGSDVRMSVEHDGVLQIRDFSMADTGLFICADTIVPDCVYVVAQVDAYSVKIILAVAAGFVVFSMLAGSCVLCKYLQYKKSMALIPEEERRKPKSFDSW</sequence>
<dbReference type="Pfam" id="PF07679">
    <property type="entry name" value="I-set"/>
    <property type="match status" value="1"/>
</dbReference>